<feature type="non-terminal residue" evidence="3">
    <location>
        <position position="1"/>
    </location>
</feature>
<proteinExistence type="predicted"/>
<dbReference type="GO" id="GO:0006888">
    <property type="term" value="P:endoplasmic reticulum to Golgi vesicle-mediated transport"/>
    <property type="evidence" value="ECO:0007669"/>
    <property type="project" value="TreeGrafter"/>
</dbReference>
<evidence type="ECO:0000313" key="4">
    <source>
        <dbReference type="Proteomes" id="UP000288216"/>
    </source>
</evidence>
<dbReference type="PROSITE" id="PS50086">
    <property type="entry name" value="TBC_RABGAP"/>
    <property type="match status" value="1"/>
</dbReference>
<feature type="domain" description="Rab-GAP TBC" evidence="2">
    <location>
        <begin position="36"/>
        <end position="244"/>
    </location>
</feature>
<dbReference type="OrthoDB" id="206700at2759"/>
<name>A0A401PQ42_SCYTO</name>
<dbReference type="PANTHER" id="PTHR20913">
    <property type="entry name" value="TBC1 DOMAIN FAMILY MEMBER 20/GTPASE"/>
    <property type="match status" value="1"/>
</dbReference>
<sequence>PESKKKKKLVDIHQALNVDPVDVETLRRSAISEGGLLTDEIRRKVWPKLLNVNVYNLPPKPGKDIREGHKDYNQVLLDVQRSLRRFPHGMRREERGVLQEQLINVILYVLQRNHQLHYYQGYHDIVVTVLLVVGERMAIALMEILSSHHLRSEVGTIFALSWLITWYGHVLSKFRHTVRLYDFFLASHPLMPVYIAAAIVLHRVKEVMRCDCDMASVHQLLSKIPQDLPYEVLIVQAEELFSHYPPQELAKQAALQLRKSIAISTFQAFQMATSRQRPDAVLRKQFQGKPRPPPTNAEAATPLVAANQLVKMAVWGLTATLGAAAFAVVNSAVEWGPEFVSQLFP</sequence>
<reference evidence="3 4" key="1">
    <citation type="journal article" date="2018" name="Nat. Ecol. Evol.">
        <title>Shark genomes provide insights into elasmobranch evolution and the origin of vertebrates.</title>
        <authorList>
            <person name="Hara Y"/>
            <person name="Yamaguchi K"/>
            <person name="Onimaru K"/>
            <person name="Kadota M"/>
            <person name="Koyanagi M"/>
            <person name="Keeley SD"/>
            <person name="Tatsumi K"/>
            <person name="Tanaka K"/>
            <person name="Motone F"/>
            <person name="Kageyama Y"/>
            <person name="Nozu R"/>
            <person name="Adachi N"/>
            <person name="Nishimura O"/>
            <person name="Nakagawa R"/>
            <person name="Tanegashima C"/>
            <person name="Kiyatake I"/>
            <person name="Matsumoto R"/>
            <person name="Murakumo K"/>
            <person name="Nishida K"/>
            <person name="Terakita A"/>
            <person name="Kuratani S"/>
            <person name="Sato K"/>
            <person name="Hyodo S Kuraku.S."/>
        </authorList>
    </citation>
    <scope>NUCLEOTIDE SEQUENCE [LARGE SCALE GENOMIC DNA]</scope>
</reference>
<dbReference type="PANTHER" id="PTHR20913:SF11">
    <property type="entry name" value="RAB-GAP TBC DOMAIN-CONTAINING PROTEIN"/>
    <property type="match status" value="1"/>
</dbReference>
<gene>
    <name evidence="3" type="ORF">scyTo_0018191</name>
</gene>
<keyword evidence="1" id="KW-0343">GTPase activation</keyword>
<dbReference type="GO" id="GO:0005096">
    <property type="term" value="F:GTPase activator activity"/>
    <property type="evidence" value="ECO:0007669"/>
    <property type="project" value="UniProtKB-KW"/>
</dbReference>
<dbReference type="Pfam" id="PF00566">
    <property type="entry name" value="RabGAP-TBC"/>
    <property type="match status" value="1"/>
</dbReference>
<dbReference type="Proteomes" id="UP000288216">
    <property type="component" value="Unassembled WGS sequence"/>
</dbReference>
<dbReference type="Gene3D" id="1.10.8.1310">
    <property type="match status" value="1"/>
</dbReference>
<evidence type="ECO:0000313" key="3">
    <source>
        <dbReference type="EMBL" id="GCB75234.1"/>
    </source>
</evidence>
<dbReference type="EMBL" id="BFAA01012429">
    <property type="protein sequence ID" value="GCB75234.1"/>
    <property type="molecule type" value="Genomic_DNA"/>
</dbReference>
<dbReference type="SMART" id="SM00164">
    <property type="entry name" value="TBC"/>
    <property type="match status" value="1"/>
</dbReference>
<dbReference type="InterPro" id="IPR045913">
    <property type="entry name" value="TBC20/Gyp8-like"/>
</dbReference>
<evidence type="ECO:0000259" key="2">
    <source>
        <dbReference type="PROSITE" id="PS50086"/>
    </source>
</evidence>
<accession>A0A401PQ42</accession>
<evidence type="ECO:0000256" key="1">
    <source>
        <dbReference type="ARBA" id="ARBA00022468"/>
    </source>
</evidence>
<dbReference type="SUPFAM" id="SSF47923">
    <property type="entry name" value="Ypt/Rab-GAP domain of gyp1p"/>
    <property type="match status" value="2"/>
</dbReference>
<dbReference type="FunFam" id="1.10.8.1310:FF:000001">
    <property type="entry name" value="TBC1 domain family, member 20"/>
    <property type="match status" value="1"/>
</dbReference>
<dbReference type="OMA" id="ILEVECE"/>
<protein>
    <recommendedName>
        <fullName evidence="2">Rab-GAP TBC domain-containing protein</fullName>
    </recommendedName>
</protein>
<comment type="caution">
    <text evidence="3">The sequence shown here is derived from an EMBL/GenBank/DDBJ whole genome shotgun (WGS) entry which is preliminary data.</text>
</comment>
<dbReference type="GO" id="GO:0005789">
    <property type="term" value="C:endoplasmic reticulum membrane"/>
    <property type="evidence" value="ECO:0007669"/>
    <property type="project" value="TreeGrafter"/>
</dbReference>
<dbReference type="InterPro" id="IPR035969">
    <property type="entry name" value="Rab-GAP_TBC_sf"/>
</dbReference>
<dbReference type="InterPro" id="IPR000195">
    <property type="entry name" value="Rab-GAP-TBC_dom"/>
</dbReference>
<dbReference type="AlphaFoldDB" id="A0A401PQ42"/>
<dbReference type="STRING" id="75743.A0A401PQ42"/>
<keyword evidence="4" id="KW-1185">Reference proteome</keyword>
<organism evidence="3 4">
    <name type="scientific">Scyliorhinus torazame</name>
    <name type="common">Cloudy catshark</name>
    <name type="synonym">Catulus torazame</name>
    <dbReference type="NCBI Taxonomy" id="75743"/>
    <lineage>
        <taxon>Eukaryota</taxon>
        <taxon>Metazoa</taxon>
        <taxon>Chordata</taxon>
        <taxon>Craniata</taxon>
        <taxon>Vertebrata</taxon>
        <taxon>Chondrichthyes</taxon>
        <taxon>Elasmobranchii</taxon>
        <taxon>Galeomorphii</taxon>
        <taxon>Galeoidea</taxon>
        <taxon>Carcharhiniformes</taxon>
        <taxon>Scyliorhinidae</taxon>
        <taxon>Scyliorhinus</taxon>
    </lineage>
</organism>